<dbReference type="PANTHER" id="PTHR34289:SF8">
    <property type="entry name" value="DUF819 DOMAIN-CONTAINING PROTEIN"/>
    <property type="match status" value="1"/>
</dbReference>
<dbReference type="RefSeq" id="WP_188392847.1">
    <property type="nucleotide sequence ID" value="NZ_BMEV01000057.1"/>
</dbReference>
<reference evidence="2" key="2">
    <citation type="submission" date="2020-09" db="EMBL/GenBank/DDBJ databases">
        <authorList>
            <person name="Sun Q."/>
            <person name="Zhou Y."/>
        </authorList>
    </citation>
    <scope>NUCLEOTIDE SEQUENCE</scope>
    <source>
        <strain evidence="2">CGMCC 1.12360</strain>
    </source>
</reference>
<reference evidence="2" key="1">
    <citation type="journal article" date="2014" name="Int. J. Syst. Evol. Microbiol.">
        <title>Complete genome sequence of Corynebacterium casei LMG S-19264T (=DSM 44701T), isolated from a smear-ripened cheese.</title>
        <authorList>
            <consortium name="US DOE Joint Genome Institute (JGI-PGF)"/>
            <person name="Walter F."/>
            <person name="Albersmeier A."/>
            <person name="Kalinowski J."/>
            <person name="Ruckert C."/>
        </authorList>
    </citation>
    <scope>NUCLEOTIDE SEQUENCE</scope>
    <source>
        <strain evidence="2">CGMCC 1.12360</strain>
    </source>
</reference>
<keyword evidence="1" id="KW-0812">Transmembrane</keyword>
<dbReference type="AlphaFoldDB" id="A0A8J2XGL4"/>
<dbReference type="InterPro" id="IPR008537">
    <property type="entry name" value="DUF819"/>
</dbReference>
<feature type="transmembrane region" description="Helical" evidence="1">
    <location>
        <begin position="328"/>
        <end position="350"/>
    </location>
</feature>
<evidence type="ECO:0000313" key="2">
    <source>
        <dbReference type="EMBL" id="GFZ84467.1"/>
    </source>
</evidence>
<proteinExistence type="predicted"/>
<sequence>MNALFTSTESLLAIMAITVALGFYLQRFKPFKMFGPALIVIIISIILANTRVVPFGAEVYGVIATYAVPLSIALMLLSVDIKAMLKLSKKPLFAMLIAAISVAFVTFIAGLIFAPMIDEGWKIAGMFVGTYTGGSSNLTAIGYGLNASPTTFAAANAADYVIGIPTLILMFAFPAIAAKSKWFQKVWPYSLKANELEGGTEESEDQFLEEKKWSIQHIAWSFGIAFVIVALATALSGLFPDTFQSAAKILLVTTIAVAIAQLEPVKKLKGNLDLGLFVALFFLTIIGYMVNIQDFLSSTVVIALFCFVVIVFTLLVHAIVCRLFKIDYQYVIISIVASIADGTTSALVAASAKWKALVSIAVVLGVIGSVLGNYLGIGTAYLIKALIGA</sequence>
<dbReference type="Proteomes" id="UP000602050">
    <property type="component" value="Unassembled WGS sequence"/>
</dbReference>
<accession>A0A8J2XGL4</accession>
<keyword evidence="1" id="KW-0472">Membrane</keyword>
<organism evidence="2 3">
    <name type="scientific">Compostibacillus humi</name>
    <dbReference type="NCBI Taxonomy" id="1245525"/>
    <lineage>
        <taxon>Bacteria</taxon>
        <taxon>Bacillati</taxon>
        <taxon>Bacillota</taxon>
        <taxon>Bacilli</taxon>
        <taxon>Bacillales</taxon>
        <taxon>Bacillaceae</taxon>
        <taxon>Compostibacillus</taxon>
    </lineage>
</organism>
<gene>
    <name evidence="2" type="ORF">GCM10010978_26010</name>
</gene>
<feature type="transmembrane region" description="Helical" evidence="1">
    <location>
        <begin position="218"/>
        <end position="239"/>
    </location>
</feature>
<feature type="transmembrane region" description="Helical" evidence="1">
    <location>
        <begin position="356"/>
        <end position="383"/>
    </location>
</feature>
<feature type="transmembrane region" description="Helical" evidence="1">
    <location>
        <begin position="160"/>
        <end position="178"/>
    </location>
</feature>
<feature type="transmembrane region" description="Helical" evidence="1">
    <location>
        <begin position="274"/>
        <end position="290"/>
    </location>
</feature>
<evidence type="ECO:0000256" key="1">
    <source>
        <dbReference type="SAM" id="Phobius"/>
    </source>
</evidence>
<evidence type="ECO:0000313" key="3">
    <source>
        <dbReference type="Proteomes" id="UP000602050"/>
    </source>
</evidence>
<keyword evidence="3" id="KW-1185">Reference proteome</keyword>
<name>A0A8J2XGL4_9BACI</name>
<feature type="transmembrane region" description="Helical" evidence="1">
    <location>
        <begin position="33"/>
        <end position="53"/>
    </location>
</feature>
<feature type="transmembrane region" description="Helical" evidence="1">
    <location>
        <begin position="91"/>
        <end position="117"/>
    </location>
</feature>
<dbReference type="PANTHER" id="PTHR34289">
    <property type="entry name" value="PROTEIN, PUTATIVE (DUF819)-RELATED"/>
    <property type="match status" value="1"/>
</dbReference>
<keyword evidence="1" id="KW-1133">Transmembrane helix</keyword>
<comment type="caution">
    <text evidence="2">The sequence shown here is derived from an EMBL/GenBank/DDBJ whole genome shotgun (WGS) entry which is preliminary data.</text>
</comment>
<feature type="transmembrane region" description="Helical" evidence="1">
    <location>
        <begin position="59"/>
        <end position="79"/>
    </location>
</feature>
<feature type="transmembrane region" description="Helical" evidence="1">
    <location>
        <begin position="296"/>
        <end position="316"/>
    </location>
</feature>
<dbReference type="Pfam" id="PF05684">
    <property type="entry name" value="DUF819"/>
    <property type="match status" value="1"/>
</dbReference>
<feature type="transmembrane region" description="Helical" evidence="1">
    <location>
        <begin position="6"/>
        <end position="26"/>
    </location>
</feature>
<dbReference type="EMBL" id="BMEV01000057">
    <property type="protein sequence ID" value="GFZ84467.1"/>
    <property type="molecule type" value="Genomic_DNA"/>
</dbReference>
<protein>
    <submittedName>
        <fullName evidence="2">Beta-carotene 15,15'-monooxygenase</fullName>
    </submittedName>
</protein>